<dbReference type="STRING" id="342668.A0A1B8GCA3"/>
<dbReference type="EMBL" id="KV460253">
    <property type="protein sequence ID" value="OBT93466.1"/>
    <property type="molecule type" value="Genomic_DNA"/>
</dbReference>
<accession>A0A1B8GCA3</accession>
<reference evidence="3 4" key="1">
    <citation type="submission" date="2016-03" db="EMBL/GenBank/DDBJ databases">
        <title>Comparative genomics of Pseudogymnoascus destructans, the fungus causing white-nose syndrome of bats.</title>
        <authorList>
            <person name="Palmer J.M."/>
            <person name="Drees K.P."/>
            <person name="Foster J.T."/>
            <person name="Lindner D.L."/>
        </authorList>
    </citation>
    <scope>NUCLEOTIDE SEQUENCE [LARGE SCALE GENOMIC DNA]</scope>
    <source>
        <strain evidence="3 4">UAMH 10579</strain>
    </source>
</reference>
<feature type="region of interest" description="Disordered" evidence="1">
    <location>
        <begin position="494"/>
        <end position="545"/>
    </location>
</feature>
<keyword evidence="2" id="KW-1133">Transmembrane helix</keyword>
<dbReference type="RefSeq" id="XP_018127199.1">
    <property type="nucleotide sequence ID" value="XM_018278084.2"/>
</dbReference>
<evidence type="ECO:0000313" key="3">
    <source>
        <dbReference type="EMBL" id="OBT93466.1"/>
    </source>
</evidence>
<reference evidence="4" key="2">
    <citation type="journal article" date="2018" name="Nat. Commun.">
        <title>Extreme sensitivity to ultraviolet light in the fungal pathogen causing white-nose syndrome of bats.</title>
        <authorList>
            <person name="Palmer J.M."/>
            <person name="Drees K.P."/>
            <person name="Foster J.T."/>
            <person name="Lindner D.L."/>
        </authorList>
    </citation>
    <scope>NUCLEOTIDE SEQUENCE [LARGE SCALE GENOMIC DNA]</scope>
    <source>
        <strain evidence="4">UAMH 10579</strain>
    </source>
</reference>
<name>A0A1B8GCA3_9PEZI</name>
<sequence length="545" mass="61405">MPLFDARDILSFPGGNNASDTVIAGINFNLTTLQHWNYTLYSNGTLSNNSNCFLTFEPYTPHLLANGTFLNTTSCYSPLNGLGNRAKPGIALGVFFGLSLVFTMINLRKHGRLFLPSEKRFHAIGRRWQWYWMLWVAGCGMASGFTSVDVDRYYLPEWPLILNSIFWYLMIPSTLAVVWESVRHWGSWQERQVIDPDPFILSQNDKRGRREFYMPLVFYGFGFLHFFMAVPRNWTPISYQRSPDQTLQVAAPQATDGRFKAGAVFLFFAWCTILFSLAHSMHYYTPRPSLFRTILSTPPAFLLTLPLSLTIVAYQFLSAFSFAHSPLNLHASPAIIYPLGWAPIVFIFIIHEIAGYIHPNEDRELIRQRRLRGQELDREMGYTRKPPWWRRLNGNQNMTVQQALARNAQEVSGTAPRTADGSVAKDDVEMSPMLPSKRNLDREVRIDNTPAGRALARREGRKEAELDEALREAARALFPAPAERKKTDPAYLMSDDLEDRGRPGVGTGAGVGGDESGRSGSTGSVESGTTMVGAKPQVVKSMLDI</sequence>
<feature type="region of interest" description="Disordered" evidence="1">
    <location>
        <begin position="407"/>
        <end position="433"/>
    </location>
</feature>
<feature type="transmembrane region" description="Helical" evidence="2">
    <location>
        <begin position="128"/>
        <end position="148"/>
    </location>
</feature>
<feature type="compositionally biased region" description="Gly residues" evidence="1">
    <location>
        <begin position="503"/>
        <end position="514"/>
    </location>
</feature>
<dbReference type="InterPro" id="IPR018830">
    <property type="entry name" value="DUF2434"/>
</dbReference>
<keyword evidence="2" id="KW-0472">Membrane</keyword>
<feature type="transmembrane region" description="Helical" evidence="2">
    <location>
        <begin position="261"/>
        <end position="279"/>
    </location>
</feature>
<dbReference type="Pfam" id="PF10361">
    <property type="entry name" value="DUF2434"/>
    <property type="match status" value="1"/>
</dbReference>
<dbReference type="OrthoDB" id="5308502at2759"/>
<dbReference type="GeneID" id="28842049"/>
<feature type="transmembrane region" description="Helical" evidence="2">
    <location>
        <begin position="89"/>
        <end position="107"/>
    </location>
</feature>
<evidence type="ECO:0000313" key="4">
    <source>
        <dbReference type="Proteomes" id="UP000091956"/>
    </source>
</evidence>
<gene>
    <name evidence="3" type="ORF">VE01_08663</name>
</gene>
<feature type="transmembrane region" description="Helical" evidence="2">
    <location>
        <begin position="300"/>
        <end position="323"/>
    </location>
</feature>
<keyword evidence="4" id="KW-1185">Reference proteome</keyword>
<feature type="transmembrane region" description="Helical" evidence="2">
    <location>
        <begin position="335"/>
        <end position="357"/>
    </location>
</feature>
<dbReference type="AlphaFoldDB" id="A0A1B8GCA3"/>
<dbReference type="Proteomes" id="UP000091956">
    <property type="component" value="Unassembled WGS sequence"/>
</dbReference>
<feature type="compositionally biased region" description="Low complexity" evidence="1">
    <location>
        <begin position="518"/>
        <end position="533"/>
    </location>
</feature>
<protein>
    <submittedName>
        <fullName evidence="3">Uncharacterized protein</fullName>
    </submittedName>
</protein>
<keyword evidence="2" id="KW-0812">Transmembrane</keyword>
<feature type="transmembrane region" description="Helical" evidence="2">
    <location>
        <begin position="160"/>
        <end position="179"/>
    </location>
</feature>
<organism evidence="3 4">
    <name type="scientific">Pseudogymnoascus verrucosus</name>
    <dbReference type="NCBI Taxonomy" id="342668"/>
    <lineage>
        <taxon>Eukaryota</taxon>
        <taxon>Fungi</taxon>
        <taxon>Dikarya</taxon>
        <taxon>Ascomycota</taxon>
        <taxon>Pezizomycotina</taxon>
        <taxon>Leotiomycetes</taxon>
        <taxon>Thelebolales</taxon>
        <taxon>Thelebolaceae</taxon>
        <taxon>Pseudogymnoascus</taxon>
    </lineage>
</organism>
<evidence type="ECO:0000256" key="1">
    <source>
        <dbReference type="SAM" id="MobiDB-lite"/>
    </source>
</evidence>
<proteinExistence type="predicted"/>
<feature type="transmembrane region" description="Helical" evidence="2">
    <location>
        <begin position="212"/>
        <end position="230"/>
    </location>
</feature>
<evidence type="ECO:0000256" key="2">
    <source>
        <dbReference type="SAM" id="Phobius"/>
    </source>
</evidence>